<evidence type="ECO:0000256" key="3">
    <source>
        <dbReference type="ARBA" id="ARBA00010199"/>
    </source>
</evidence>
<dbReference type="GO" id="GO:0042910">
    <property type="term" value="F:xenobiotic transmembrane transporter activity"/>
    <property type="evidence" value="ECO:0007669"/>
    <property type="project" value="InterPro"/>
</dbReference>
<comment type="caution">
    <text evidence="14">The sequence shown here is derived from an EMBL/GenBank/DDBJ whole genome shotgun (WGS) entry which is preliminary data.</text>
</comment>
<evidence type="ECO:0000256" key="12">
    <source>
        <dbReference type="ARBA" id="ARBA00031636"/>
    </source>
</evidence>
<evidence type="ECO:0000256" key="7">
    <source>
        <dbReference type="ARBA" id="ARBA00022475"/>
    </source>
</evidence>
<feature type="transmembrane region" description="Helical" evidence="13">
    <location>
        <begin position="420"/>
        <end position="442"/>
    </location>
</feature>
<feature type="transmembrane region" description="Helical" evidence="13">
    <location>
        <begin position="17"/>
        <end position="38"/>
    </location>
</feature>
<evidence type="ECO:0000256" key="8">
    <source>
        <dbReference type="ARBA" id="ARBA00022692"/>
    </source>
</evidence>
<dbReference type="PIRSF" id="PIRSF006603">
    <property type="entry name" value="DinF"/>
    <property type="match status" value="1"/>
</dbReference>
<feature type="transmembrane region" description="Helical" evidence="13">
    <location>
        <begin position="58"/>
        <end position="79"/>
    </location>
</feature>
<dbReference type="InterPro" id="IPR050222">
    <property type="entry name" value="MATE_MdtK"/>
</dbReference>
<feature type="transmembrane region" description="Helical" evidence="13">
    <location>
        <begin position="361"/>
        <end position="382"/>
    </location>
</feature>
<evidence type="ECO:0000256" key="10">
    <source>
        <dbReference type="ARBA" id="ARBA00023065"/>
    </source>
</evidence>
<dbReference type="RefSeq" id="WP_179238410.1">
    <property type="nucleotide sequence ID" value="NZ_JACBNQ010000012.1"/>
</dbReference>
<keyword evidence="15" id="KW-1185">Reference proteome</keyword>
<evidence type="ECO:0000256" key="11">
    <source>
        <dbReference type="ARBA" id="ARBA00023136"/>
    </source>
</evidence>
<proteinExistence type="inferred from homology"/>
<evidence type="ECO:0000313" key="14">
    <source>
        <dbReference type="EMBL" id="NYB74703.1"/>
    </source>
</evidence>
<name>A0A974BK73_SEDHY</name>
<dbReference type="AlphaFoldDB" id="A0A974BK73"/>
<keyword evidence="9 13" id="KW-1133">Transmembrane helix</keyword>
<keyword evidence="8 13" id="KW-0812">Transmembrane</keyword>
<dbReference type="Pfam" id="PF01554">
    <property type="entry name" value="MatE"/>
    <property type="match status" value="2"/>
</dbReference>
<sequence>MSDLRQNKMGTESMTKLVIGMSLPPIFSMFIQAMYNVVDSIFVSKLGMEALTAVSLAFPMQQILVALFVGTGAGTSSIIARRLGSGDMETANKAASHSIIISILYSFIMVFLGLFFTDFFVSIFTEDPYLQSLTSQYLRIILIFSFSNFIYHAGMSILQSTGNTLTPMLAQLVGAIANIILDPIMIFGLLGFPAMGVRGAAYATVIGQLISLIIIFYVFKKDKSIEIKLRGFKFEKVILKDIFSVSLPAIVMQSLASVMISGLNIILISFSEAAVSVLGIYFKLQSFVFMPVFGMMQAHRAIIGYNFGAKNKERVLGSLKTTLIFSLIIMVLGTLIFQFLTEPMLNLFDSNEEMMEIGINALRIISWTFAPAAVGITISSTFQAFGKGILSLIISFARQLIVLLPAAYALSKIGGLDLFWYSFTISEIAAFLISVPTIIYYLKSTFKYWNTQSL</sequence>
<dbReference type="InterPro" id="IPR048279">
    <property type="entry name" value="MdtK-like"/>
</dbReference>
<organism evidence="14 15">
    <name type="scientific">Sedimentibacter hydroxybenzoicus DSM 7310</name>
    <dbReference type="NCBI Taxonomy" id="1123245"/>
    <lineage>
        <taxon>Bacteria</taxon>
        <taxon>Bacillati</taxon>
        <taxon>Bacillota</taxon>
        <taxon>Tissierellia</taxon>
        <taxon>Sedimentibacter</taxon>
    </lineage>
</organism>
<evidence type="ECO:0000256" key="2">
    <source>
        <dbReference type="ARBA" id="ARBA00004651"/>
    </source>
</evidence>
<evidence type="ECO:0000313" key="15">
    <source>
        <dbReference type="Proteomes" id="UP000611629"/>
    </source>
</evidence>
<dbReference type="EMBL" id="JACBNQ010000012">
    <property type="protein sequence ID" value="NYB74703.1"/>
    <property type="molecule type" value="Genomic_DNA"/>
</dbReference>
<gene>
    <name evidence="14" type="ORF">HZF24_11200</name>
</gene>
<keyword evidence="6" id="KW-0050">Antiport</keyword>
<dbReference type="PANTHER" id="PTHR43298">
    <property type="entry name" value="MULTIDRUG RESISTANCE PROTEIN NORM-RELATED"/>
    <property type="match status" value="1"/>
</dbReference>
<dbReference type="NCBIfam" id="TIGR00797">
    <property type="entry name" value="matE"/>
    <property type="match status" value="1"/>
</dbReference>
<feature type="transmembrane region" description="Helical" evidence="13">
    <location>
        <begin position="389"/>
        <end position="408"/>
    </location>
</feature>
<dbReference type="PANTHER" id="PTHR43298:SF2">
    <property type="entry name" value="FMN_FAD EXPORTER YEEO-RELATED"/>
    <property type="match status" value="1"/>
</dbReference>
<dbReference type="InterPro" id="IPR002528">
    <property type="entry name" value="MATE_fam"/>
</dbReference>
<dbReference type="GO" id="GO:0005886">
    <property type="term" value="C:plasma membrane"/>
    <property type="evidence" value="ECO:0007669"/>
    <property type="project" value="UniProtKB-SubCell"/>
</dbReference>
<protein>
    <recommendedName>
        <fullName evidence="4">Probable multidrug resistance protein NorM</fullName>
    </recommendedName>
    <alternativeName>
        <fullName evidence="12">Multidrug-efflux transporter</fullName>
    </alternativeName>
</protein>
<evidence type="ECO:0000256" key="5">
    <source>
        <dbReference type="ARBA" id="ARBA00022448"/>
    </source>
</evidence>
<evidence type="ECO:0000256" key="1">
    <source>
        <dbReference type="ARBA" id="ARBA00003408"/>
    </source>
</evidence>
<keyword evidence="7" id="KW-1003">Cell membrane</keyword>
<evidence type="ECO:0000256" key="4">
    <source>
        <dbReference type="ARBA" id="ARBA00020268"/>
    </source>
</evidence>
<dbReference type="GO" id="GO:0015297">
    <property type="term" value="F:antiporter activity"/>
    <property type="evidence" value="ECO:0007669"/>
    <property type="project" value="UniProtKB-KW"/>
</dbReference>
<feature type="transmembrane region" description="Helical" evidence="13">
    <location>
        <begin position="170"/>
        <end position="194"/>
    </location>
</feature>
<accession>A0A974BK73</accession>
<dbReference type="Proteomes" id="UP000611629">
    <property type="component" value="Unassembled WGS sequence"/>
</dbReference>
<keyword evidence="5" id="KW-0813">Transport</keyword>
<reference evidence="14" key="1">
    <citation type="submission" date="2020-07" db="EMBL/GenBank/DDBJ databases">
        <title>Genomic analysis of a strain of Sedimentibacter Hydroxybenzoicus DSM7310.</title>
        <authorList>
            <person name="Ma S."/>
        </authorList>
    </citation>
    <scope>NUCLEOTIDE SEQUENCE</scope>
    <source>
        <strain evidence="14">DSM 7310</strain>
    </source>
</reference>
<comment type="similarity">
    <text evidence="3">Belongs to the multi antimicrobial extrusion (MATE) (TC 2.A.66.1) family.</text>
</comment>
<keyword evidence="10" id="KW-0406">Ion transport</keyword>
<feature type="transmembrane region" description="Helical" evidence="13">
    <location>
        <begin position="99"/>
        <end position="125"/>
    </location>
</feature>
<feature type="transmembrane region" description="Helical" evidence="13">
    <location>
        <begin position="200"/>
        <end position="220"/>
    </location>
</feature>
<evidence type="ECO:0000256" key="6">
    <source>
        <dbReference type="ARBA" id="ARBA00022449"/>
    </source>
</evidence>
<comment type="subcellular location">
    <subcellularLocation>
        <location evidence="2">Cell membrane</location>
        <topology evidence="2">Multi-pass membrane protein</topology>
    </subcellularLocation>
</comment>
<feature type="transmembrane region" description="Helical" evidence="13">
    <location>
        <begin position="137"/>
        <end position="158"/>
    </location>
</feature>
<evidence type="ECO:0000256" key="9">
    <source>
        <dbReference type="ARBA" id="ARBA00022989"/>
    </source>
</evidence>
<keyword evidence="11 13" id="KW-0472">Membrane</keyword>
<feature type="transmembrane region" description="Helical" evidence="13">
    <location>
        <begin position="315"/>
        <end position="341"/>
    </location>
</feature>
<comment type="function">
    <text evidence="1">Multidrug efflux pump.</text>
</comment>
<dbReference type="GO" id="GO:0006811">
    <property type="term" value="P:monoatomic ion transport"/>
    <property type="evidence" value="ECO:0007669"/>
    <property type="project" value="UniProtKB-KW"/>
</dbReference>
<evidence type="ECO:0000256" key="13">
    <source>
        <dbReference type="SAM" id="Phobius"/>
    </source>
</evidence>